<dbReference type="Proteomes" id="UP000019063">
    <property type="component" value="Unassembled WGS sequence"/>
</dbReference>
<dbReference type="RefSeq" id="WP_051487363.1">
    <property type="nucleotide sequence ID" value="NZ_AQQW01000002.1"/>
</dbReference>
<dbReference type="AlphaFoldDB" id="W4HNJ5"/>
<dbReference type="Pfam" id="PF07366">
    <property type="entry name" value="SnoaL"/>
    <property type="match status" value="1"/>
</dbReference>
<proteinExistence type="predicted"/>
<gene>
    <name evidence="1" type="ORF">ATO8_03746</name>
</gene>
<dbReference type="GO" id="GO:0030638">
    <property type="term" value="P:polyketide metabolic process"/>
    <property type="evidence" value="ECO:0007669"/>
    <property type="project" value="InterPro"/>
</dbReference>
<dbReference type="SUPFAM" id="SSF54427">
    <property type="entry name" value="NTF2-like"/>
    <property type="match status" value="2"/>
</dbReference>
<dbReference type="eggNOG" id="COG5485">
    <property type="taxonomic scope" value="Bacteria"/>
</dbReference>
<protein>
    <recommendedName>
        <fullName evidence="3">SnoaL-like domain-containing protein</fullName>
    </recommendedName>
</protein>
<comment type="caution">
    <text evidence="1">The sequence shown here is derived from an EMBL/GenBank/DDBJ whole genome shotgun (WGS) entry which is preliminary data.</text>
</comment>
<dbReference type="STRING" id="1379903.ATO8_03746"/>
<organism evidence="1 2">
    <name type="scientific">Roseivivax marinus</name>
    <dbReference type="NCBI Taxonomy" id="1379903"/>
    <lineage>
        <taxon>Bacteria</taxon>
        <taxon>Pseudomonadati</taxon>
        <taxon>Pseudomonadota</taxon>
        <taxon>Alphaproteobacteria</taxon>
        <taxon>Rhodobacterales</taxon>
        <taxon>Roseobacteraceae</taxon>
        <taxon>Roseivivax</taxon>
    </lineage>
</organism>
<sequence length="319" mass="34697">MKDNLDQVEADDTLLPDTVEAIWRDADFGAPVETALHRNVVLRAPEGFRQGRVAVATDALAPLSALGGQTWFREDSMSLRARGGVRVSAARHVIEARHDGAGLYGPATGRRLRTRVLWTAASKDGRLTEIWRVTDRAAIFAALGLDPERWAADMLAHRDAEAEPLMPTLDEPAMFSDPGDRDGWGAVWSDLIERAMEGAFGLIDDQYDPAADLALPGTAAQGARAARSFWLGLRAAFPSARFEIAHRMGVETALMPPRAALRWSLTGRHDGWGAFGAPTGAEVHLTGLSQAEFGPQGVRREWTLYDPGAVWMQILLGRG</sequence>
<dbReference type="PATRIC" id="fig|1317118.6.peg.772"/>
<dbReference type="InterPro" id="IPR009959">
    <property type="entry name" value="Cyclase_SnoaL-like"/>
</dbReference>
<evidence type="ECO:0000313" key="1">
    <source>
        <dbReference type="EMBL" id="ETW13973.1"/>
    </source>
</evidence>
<evidence type="ECO:0000313" key="2">
    <source>
        <dbReference type="Proteomes" id="UP000019063"/>
    </source>
</evidence>
<dbReference type="EMBL" id="AQQW01000002">
    <property type="protein sequence ID" value="ETW13973.1"/>
    <property type="molecule type" value="Genomic_DNA"/>
</dbReference>
<evidence type="ECO:0008006" key="3">
    <source>
        <dbReference type="Google" id="ProtNLM"/>
    </source>
</evidence>
<reference evidence="1 2" key="1">
    <citation type="journal article" date="2014" name="Antonie Van Leeuwenhoek">
        <title>Roseivivax atlanticus sp. nov., isolated from surface seawater of the Atlantic Ocean.</title>
        <authorList>
            <person name="Li G."/>
            <person name="Lai Q."/>
            <person name="Liu X."/>
            <person name="Sun F."/>
            <person name="Shao Z."/>
        </authorList>
    </citation>
    <scope>NUCLEOTIDE SEQUENCE [LARGE SCALE GENOMIC DNA]</scope>
    <source>
        <strain evidence="1 2">22II-s10s</strain>
    </source>
</reference>
<accession>W4HNJ5</accession>
<name>W4HNJ5_9RHOB</name>
<keyword evidence="2" id="KW-1185">Reference proteome</keyword>
<dbReference type="InterPro" id="IPR032710">
    <property type="entry name" value="NTF2-like_dom_sf"/>
</dbReference>
<dbReference type="Gene3D" id="3.10.450.50">
    <property type="match status" value="2"/>
</dbReference>